<protein>
    <recommendedName>
        <fullName evidence="3">Thioredoxin family protein</fullName>
    </recommendedName>
</protein>
<dbReference type="EMBL" id="CP139779">
    <property type="protein sequence ID" value="WQB71032.1"/>
    <property type="molecule type" value="Genomic_DNA"/>
</dbReference>
<dbReference type="Proteomes" id="UP001324533">
    <property type="component" value="Chromosome"/>
</dbReference>
<name>A0ABZ0VGV7_9MICO</name>
<sequence length="98" mass="10590">MKVDILHIADCPTWQAAVEELRAALDATSHGGVNINPILVESADQATQLPFAGSPTIVIDGIDLFPSDDRSDDMACRIYWTTSGLKGHPKRGSSRTRV</sequence>
<evidence type="ECO:0000313" key="2">
    <source>
        <dbReference type="Proteomes" id="UP001324533"/>
    </source>
</evidence>
<organism evidence="1 2">
    <name type="scientific">Microbacterium invictum</name>
    <dbReference type="NCBI Taxonomy" id="515415"/>
    <lineage>
        <taxon>Bacteria</taxon>
        <taxon>Bacillati</taxon>
        <taxon>Actinomycetota</taxon>
        <taxon>Actinomycetes</taxon>
        <taxon>Micrococcales</taxon>
        <taxon>Microbacteriaceae</taxon>
        <taxon>Microbacterium</taxon>
    </lineage>
</organism>
<proteinExistence type="predicted"/>
<reference evidence="1 2" key="1">
    <citation type="submission" date="2023-06" db="EMBL/GenBank/DDBJ databases">
        <title>Rock-solubilizing bacteria, Microbacterium invictum, promotes re-establishment of vegetation in rocky wasteland by accelerating rock bio-weathering and reshaping soil bacterial community.</title>
        <authorList>
            <person name="Liu C."/>
        </authorList>
    </citation>
    <scope>NUCLEOTIDE SEQUENCE [LARGE SCALE GENOMIC DNA]</scope>
    <source>
        <strain evidence="1 2">X-18</strain>
    </source>
</reference>
<evidence type="ECO:0008006" key="3">
    <source>
        <dbReference type="Google" id="ProtNLM"/>
    </source>
</evidence>
<dbReference type="RefSeq" id="WP_248242386.1">
    <property type="nucleotide sequence ID" value="NZ_CP139779.1"/>
</dbReference>
<gene>
    <name evidence="1" type="ORF">T9R20_03455</name>
</gene>
<accession>A0ABZ0VGV7</accession>
<evidence type="ECO:0000313" key="1">
    <source>
        <dbReference type="EMBL" id="WQB71032.1"/>
    </source>
</evidence>
<keyword evidence="2" id="KW-1185">Reference proteome</keyword>